<dbReference type="Proteomes" id="UP000070404">
    <property type="component" value="Unassembled WGS sequence"/>
</dbReference>
<gene>
    <name evidence="1" type="ORF">AKJ52_02795</name>
</gene>
<proteinExistence type="predicted"/>
<dbReference type="InterPro" id="IPR036610">
    <property type="entry name" value="PEBP-like_sf"/>
</dbReference>
<dbReference type="CDD" id="cd00865">
    <property type="entry name" value="PEBP_bact_arch"/>
    <property type="match status" value="1"/>
</dbReference>
<dbReference type="AlphaFoldDB" id="A0A133VHN0"/>
<evidence type="ECO:0000313" key="1">
    <source>
        <dbReference type="EMBL" id="KXB05938.1"/>
    </source>
</evidence>
<dbReference type="Gene3D" id="3.90.280.10">
    <property type="entry name" value="PEBP-like"/>
    <property type="match status" value="1"/>
</dbReference>
<dbReference type="InterPro" id="IPR008914">
    <property type="entry name" value="PEBP"/>
</dbReference>
<protein>
    <recommendedName>
        <fullName evidence="3">Phosphatidylethanolamine-binding protein</fullName>
    </recommendedName>
</protein>
<dbReference type="Pfam" id="PF01161">
    <property type="entry name" value="PBP"/>
    <property type="match status" value="1"/>
</dbReference>
<evidence type="ECO:0000313" key="2">
    <source>
        <dbReference type="Proteomes" id="UP000070404"/>
    </source>
</evidence>
<sequence length="156" mass="16922">MPANGLELSSPAFSSGGKIPSKYTFDGSDISPPLNISGAKGESLAIIMDDPDAPGGTFTHWLIWNIPANTTQIPEGIPQEETVGELGNAIQGTNDFGEIGYRGPKPPEGEKHEYRIFLYTLDRGLDLNPEASRDGLEEAMEGHLIQKTKISGYYER</sequence>
<accession>A0A133VHN0</accession>
<dbReference type="PANTHER" id="PTHR30289:SF1">
    <property type="entry name" value="PEBP (PHOSPHATIDYLETHANOLAMINE-BINDING PROTEIN) FAMILY PROTEIN"/>
    <property type="match status" value="1"/>
</dbReference>
<name>A0A133VHN0_9EURY</name>
<evidence type="ECO:0008006" key="3">
    <source>
        <dbReference type="Google" id="ProtNLM"/>
    </source>
</evidence>
<organism evidence="1 2">
    <name type="scientific">candidate division MSBL1 archaeon SCGC-AAA382C18</name>
    <dbReference type="NCBI Taxonomy" id="1698281"/>
    <lineage>
        <taxon>Archaea</taxon>
        <taxon>Methanobacteriati</taxon>
        <taxon>Methanobacteriota</taxon>
        <taxon>candidate division MSBL1</taxon>
    </lineage>
</organism>
<keyword evidence="2" id="KW-1185">Reference proteome</keyword>
<dbReference type="PANTHER" id="PTHR30289">
    <property type="entry name" value="UNCHARACTERIZED PROTEIN YBCL-RELATED"/>
    <property type="match status" value="1"/>
</dbReference>
<dbReference type="NCBIfam" id="TIGR00481">
    <property type="entry name" value="YbhB/YbcL family Raf kinase inhibitor-like protein"/>
    <property type="match status" value="1"/>
</dbReference>
<comment type="caution">
    <text evidence="1">The sequence shown here is derived from an EMBL/GenBank/DDBJ whole genome shotgun (WGS) entry which is preliminary data.</text>
</comment>
<dbReference type="EMBL" id="LHYF01000060">
    <property type="protein sequence ID" value="KXB05938.1"/>
    <property type="molecule type" value="Genomic_DNA"/>
</dbReference>
<dbReference type="SUPFAM" id="SSF49777">
    <property type="entry name" value="PEBP-like"/>
    <property type="match status" value="1"/>
</dbReference>
<dbReference type="InterPro" id="IPR005247">
    <property type="entry name" value="YbhB_YbcL/LppC-like"/>
</dbReference>
<reference evidence="1 2" key="1">
    <citation type="journal article" date="2016" name="Sci. Rep.">
        <title>Metabolic traits of an uncultured archaeal lineage -MSBL1- from brine pools of the Red Sea.</title>
        <authorList>
            <person name="Mwirichia R."/>
            <person name="Alam I."/>
            <person name="Rashid M."/>
            <person name="Vinu M."/>
            <person name="Ba-Alawi W."/>
            <person name="Anthony Kamau A."/>
            <person name="Kamanda Ngugi D."/>
            <person name="Goker M."/>
            <person name="Klenk H.P."/>
            <person name="Bajic V."/>
            <person name="Stingl U."/>
        </authorList>
    </citation>
    <scope>NUCLEOTIDE SEQUENCE [LARGE SCALE GENOMIC DNA]</scope>
    <source>
        <strain evidence="1">SCGC-AAA382C18</strain>
    </source>
</reference>